<name>A0A3A4NDH3_ABYX5</name>
<evidence type="ECO:0000256" key="7">
    <source>
        <dbReference type="RuleBase" id="RU363032"/>
    </source>
</evidence>
<dbReference type="GO" id="GO:0005886">
    <property type="term" value="C:plasma membrane"/>
    <property type="evidence" value="ECO:0007669"/>
    <property type="project" value="UniProtKB-SubCell"/>
</dbReference>
<feature type="domain" description="ABC transmembrane type-1" evidence="8">
    <location>
        <begin position="68"/>
        <end position="261"/>
    </location>
</feature>
<dbReference type="EMBL" id="QZKU01000142">
    <property type="protein sequence ID" value="RJP14830.1"/>
    <property type="molecule type" value="Genomic_DNA"/>
</dbReference>
<dbReference type="InterPro" id="IPR050901">
    <property type="entry name" value="BP-dep_ABC_trans_perm"/>
</dbReference>
<dbReference type="InterPro" id="IPR000515">
    <property type="entry name" value="MetI-like"/>
</dbReference>
<feature type="transmembrane region" description="Helical" evidence="7">
    <location>
        <begin position="67"/>
        <end position="91"/>
    </location>
</feature>
<keyword evidence="2 7" id="KW-0813">Transport</keyword>
<comment type="caution">
    <text evidence="9">The sequence shown here is derived from an EMBL/GenBank/DDBJ whole genome shotgun (WGS) entry which is preliminary data.</text>
</comment>
<evidence type="ECO:0000256" key="4">
    <source>
        <dbReference type="ARBA" id="ARBA00022692"/>
    </source>
</evidence>
<accession>A0A3A4NDH3</accession>
<feature type="transmembrane region" description="Helical" evidence="7">
    <location>
        <begin position="139"/>
        <end position="159"/>
    </location>
</feature>
<sequence>MRKGMRFPAYVLVTVLVAFSLAPFIWEVSTSLKPQHEVMQLPQTILPRQPNIENYEGIFERRPFGRYILNSVMVASVSTVLALAAGALAAYSVAQTKAKWRVTLMLLFLLPGILPPILFLVPIYIFFSSLRLTNTYAGLILVHGAFHISIVFWVLENFFERFPRDLIHAARVDGYSHIGAFVRIVLPLAAPVAVTAGLLAFIFSWNEFLFALQLISRDELRVATVGISMLSGASIYEIPWGQIAAAVVITSLPVIAAVLIFQRKIVSGLTAGAVKE</sequence>
<dbReference type="CDD" id="cd06261">
    <property type="entry name" value="TM_PBP2"/>
    <property type="match status" value="1"/>
</dbReference>
<dbReference type="AlphaFoldDB" id="A0A3A4NDH3"/>
<dbReference type="InterPro" id="IPR035906">
    <property type="entry name" value="MetI-like_sf"/>
</dbReference>
<evidence type="ECO:0000313" key="9">
    <source>
        <dbReference type="EMBL" id="RJP14830.1"/>
    </source>
</evidence>
<dbReference type="Pfam" id="PF00528">
    <property type="entry name" value="BPD_transp_1"/>
    <property type="match status" value="1"/>
</dbReference>
<dbReference type="PANTHER" id="PTHR32243">
    <property type="entry name" value="MALTOSE TRANSPORT SYSTEM PERMEASE-RELATED"/>
    <property type="match status" value="1"/>
</dbReference>
<feature type="transmembrane region" description="Helical" evidence="7">
    <location>
        <begin position="7"/>
        <end position="26"/>
    </location>
</feature>
<keyword evidence="3" id="KW-1003">Cell membrane</keyword>
<evidence type="ECO:0000256" key="2">
    <source>
        <dbReference type="ARBA" id="ARBA00022448"/>
    </source>
</evidence>
<feature type="transmembrane region" description="Helical" evidence="7">
    <location>
        <begin position="238"/>
        <end position="261"/>
    </location>
</feature>
<proteinExistence type="inferred from homology"/>
<keyword evidence="6 7" id="KW-0472">Membrane</keyword>
<dbReference type="PANTHER" id="PTHR32243:SF18">
    <property type="entry name" value="INNER MEMBRANE ABC TRANSPORTER PERMEASE PROTEIN YCJP"/>
    <property type="match status" value="1"/>
</dbReference>
<evidence type="ECO:0000259" key="8">
    <source>
        <dbReference type="PROSITE" id="PS50928"/>
    </source>
</evidence>
<feature type="transmembrane region" description="Helical" evidence="7">
    <location>
        <begin position="180"/>
        <end position="203"/>
    </location>
</feature>
<dbReference type="GO" id="GO:0055085">
    <property type="term" value="P:transmembrane transport"/>
    <property type="evidence" value="ECO:0007669"/>
    <property type="project" value="InterPro"/>
</dbReference>
<evidence type="ECO:0000256" key="3">
    <source>
        <dbReference type="ARBA" id="ARBA00022475"/>
    </source>
</evidence>
<evidence type="ECO:0000256" key="5">
    <source>
        <dbReference type="ARBA" id="ARBA00022989"/>
    </source>
</evidence>
<dbReference type="Gene3D" id="1.10.3720.10">
    <property type="entry name" value="MetI-like"/>
    <property type="match status" value="1"/>
</dbReference>
<gene>
    <name evidence="9" type="ORF">C4520_21030</name>
</gene>
<dbReference type="Proteomes" id="UP000265882">
    <property type="component" value="Unassembled WGS sequence"/>
</dbReference>
<comment type="subcellular location">
    <subcellularLocation>
        <location evidence="1 7">Cell membrane</location>
        <topology evidence="1 7">Multi-pass membrane protein</topology>
    </subcellularLocation>
</comment>
<evidence type="ECO:0000313" key="10">
    <source>
        <dbReference type="Proteomes" id="UP000265882"/>
    </source>
</evidence>
<organism evidence="9 10">
    <name type="scientific">Abyssobacteria bacterium (strain SURF_5)</name>
    <dbReference type="NCBI Taxonomy" id="2093360"/>
    <lineage>
        <taxon>Bacteria</taxon>
        <taxon>Pseudomonadati</taxon>
        <taxon>Candidatus Hydrogenedentota</taxon>
        <taxon>Candidatus Abyssobacteria</taxon>
    </lineage>
</organism>
<keyword evidence="4 7" id="KW-0812">Transmembrane</keyword>
<feature type="transmembrane region" description="Helical" evidence="7">
    <location>
        <begin position="103"/>
        <end position="127"/>
    </location>
</feature>
<protein>
    <submittedName>
        <fullName evidence="9">Carbohydrate ABC transporter permease</fullName>
    </submittedName>
</protein>
<evidence type="ECO:0000256" key="1">
    <source>
        <dbReference type="ARBA" id="ARBA00004651"/>
    </source>
</evidence>
<evidence type="ECO:0000256" key="6">
    <source>
        <dbReference type="ARBA" id="ARBA00023136"/>
    </source>
</evidence>
<dbReference type="SUPFAM" id="SSF161098">
    <property type="entry name" value="MetI-like"/>
    <property type="match status" value="1"/>
</dbReference>
<reference evidence="9 10" key="1">
    <citation type="journal article" date="2017" name="ISME J.">
        <title>Energy and carbon metabolisms in a deep terrestrial subsurface fluid microbial community.</title>
        <authorList>
            <person name="Momper L."/>
            <person name="Jungbluth S.P."/>
            <person name="Lee M.D."/>
            <person name="Amend J.P."/>
        </authorList>
    </citation>
    <scope>NUCLEOTIDE SEQUENCE [LARGE SCALE GENOMIC DNA]</scope>
    <source>
        <strain evidence="9">SURF_5</strain>
    </source>
</reference>
<comment type="similarity">
    <text evidence="7">Belongs to the binding-protein-dependent transport system permease family.</text>
</comment>
<keyword evidence="5 7" id="KW-1133">Transmembrane helix</keyword>
<dbReference type="PROSITE" id="PS50928">
    <property type="entry name" value="ABC_TM1"/>
    <property type="match status" value="1"/>
</dbReference>